<keyword evidence="4 7" id="KW-0812">Transmembrane</keyword>
<keyword evidence="5 7" id="KW-1133">Transmembrane helix</keyword>
<dbReference type="InterPro" id="IPR032818">
    <property type="entry name" value="DedA-like"/>
</dbReference>
<comment type="similarity">
    <text evidence="2 7">Belongs to the DedA family.</text>
</comment>
<dbReference type="AlphaFoldDB" id="A0AB35XMX2"/>
<evidence type="ECO:0000256" key="2">
    <source>
        <dbReference type="ARBA" id="ARBA00010792"/>
    </source>
</evidence>
<dbReference type="PANTHER" id="PTHR30353:SF0">
    <property type="entry name" value="TRANSMEMBRANE PROTEIN"/>
    <property type="match status" value="1"/>
</dbReference>
<dbReference type="PANTHER" id="PTHR30353">
    <property type="entry name" value="INNER MEMBRANE PROTEIN DEDA-RELATED"/>
    <property type="match status" value="1"/>
</dbReference>
<feature type="transmembrane region" description="Helical" evidence="7">
    <location>
        <begin position="82"/>
        <end position="107"/>
    </location>
</feature>
<dbReference type="GO" id="GO:0005886">
    <property type="term" value="C:plasma membrane"/>
    <property type="evidence" value="ECO:0007669"/>
    <property type="project" value="UniProtKB-SubCell"/>
</dbReference>
<protein>
    <submittedName>
        <fullName evidence="9">VTT domain-containing protein</fullName>
    </submittedName>
</protein>
<organism evidence="9 10">
    <name type="scientific">Cutibacterium avidum</name>
    <dbReference type="NCBI Taxonomy" id="33010"/>
    <lineage>
        <taxon>Bacteria</taxon>
        <taxon>Bacillati</taxon>
        <taxon>Actinomycetota</taxon>
        <taxon>Actinomycetes</taxon>
        <taxon>Propionibacteriales</taxon>
        <taxon>Propionibacteriaceae</taxon>
        <taxon>Cutibacterium</taxon>
    </lineage>
</organism>
<feature type="transmembrane region" description="Helical" evidence="7">
    <location>
        <begin position="55"/>
        <end position="76"/>
    </location>
</feature>
<evidence type="ECO:0000256" key="6">
    <source>
        <dbReference type="ARBA" id="ARBA00023136"/>
    </source>
</evidence>
<evidence type="ECO:0000256" key="7">
    <source>
        <dbReference type="RuleBase" id="RU367016"/>
    </source>
</evidence>
<dbReference type="Pfam" id="PF09335">
    <property type="entry name" value="VTT_dom"/>
    <property type="match status" value="1"/>
</dbReference>
<feature type="transmembrane region" description="Helical" evidence="7">
    <location>
        <begin position="170"/>
        <end position="192"/>
    </location>
</feature>
<accession>A0AB35XMX2</accession>
<evidence type="ECO:0000313" key="10">
    <source>
        <dbReference type="Proteomes" id="UP001309299"/>
    </source>
</evidence>
<evidence type="ECO:0000256" key="5">
    <source>
        <dbReference type="ARBA" id="ARBA00022989"/>
    </source>
</evidence>
<dbReference type="Proteomes" id="UP001309299">
    <property type="component" value="Unassembled WGS sequence"/>
</dbReference>
<sequence length="242" mass="26419">MPTLLMTLPALLTPAWMDPQAIIQGAGAAALWIVALIVFVECGLAVFFMPGDSLLFALGMFAAVGVNSSVPLVHYGPPATTLVVVNLVLIICAISGNICGYWIGYVVGPKLFREREGFMGKVFSPKHVDTTHDFFRKHGSVALILARFVPIVRAFVTMIAGVGRMNFRKFITYTAIGGVLWVLIAVQAGYFLGQIPVIRNNFEAALLLIIVVSVLPMLFEWLKARRKGQASRPQSAERSRVE</sequence>
<feature type="transmembrane region" description="Helical" evidence="7">
    <location>
        <begin position="204"/>
        <end position="222"/>
    </location>
</feature>
<evidence type="ECO:0000313" key="9">
    <source>
        <dbReference type="EMBL" id="MEH1546664.1"/>
    </source>
</evidence>
<reference evidence="9" key="1">
    <citation type="submission" date="2024-02" db="EMBL/GenBank/DDBJ databases">
        <title>Bacterial skin colonization with Propionibacterium avidum as a risk factor for Periprosthetic Joint Infections - a single-center prospective study.</title>
        <authorList>
            <person name="Achermann Y."/>
        </authorList>
    </citation>
    <scope>NUCLEOTIDE SEQUENCE</scope>
    <source>
        <strain evidence="9">PAVI-2017310195</strain>
    </source>
</reference>
<feature type="domain" description="VTT" evidence="8">
    <location>
        <begin position="50"/>
        <end position="190"/>
    </location>
</feature>
<dbReference type="EMBL" id="JBAKUA010000007">
    <property type="protein sequence ID" value="MEH1546664.1"/>
    <property type="molecule type" value="Genomic_DNA"/>
</dbReference>
<evidence type="ECO:0000256" key="3">
    <source>
        <dbReference type="ARBA" id="ARBA00022475"/>
    </source>
</evidence>
<keyword evidence="6 7" id="KW-0472">Membrane</keyword>
<comment type="caution">
    <text evidence="9">The sequence shown here is derived from an EMBL/GenBank/DDBJ whole genome shotgun (WGS) entry which is preliminary data.</text>
</comment>
<gene>
    <name evidence="9" type="ORF">V7F78_06495</name>
</gene>
<dbReference type="InterPro" id="IPR032816">
    <property type="entry name" value="VTT_dom"/>
</dbReference>
<dbReference type="RefSeq" id="WP_334353306.1">
    <property type="nucleotide sequence ID" value="NZ_JBAKUA010000007.1"/>
</dbReference>
<name>A0AB35XMX2_9ACTN</name>
<evidence type="ECO:0000256" key="4">
    <source>
        <dbReference type="ARBA" id="ARBA00022692"/>
    </source>
</evidence>
<evidence type="ECO:0000259" key="8">
    <source>
        <dbReference type="Pfam" id="PF09335"/>
    </source>
</evidence>
<comment type="subcellular location">
    <subcellularLocation>
        <location evidence="1 7">Cell membrane</location>
        <topology evidence="1 7">Multi-pass membrane protein</topology>
    </subcellularLocation>
</comment>
<feature type="transmembrane region" description="Helical" evidence="7">
    <location>
        <begin position="27"/>
        <end position="48"/>
    </location>
</feature>
<proteinExistence type="inferred from homology"/>
<evidence type="ECO:0000256" key="1">
    <source>
        <dbReference type="ARBA" id="ARBA00004651"/>
    </source>
</evidence>
<keyword evidence="3 7" id="KW-1003">Cell membrane</keyword>